<evidence type="ECO:0000259" key="1">
    <source>
        <dbReference type="Pfam" id="PF07883"/>
    </source>
</evidence>
<evidence type="ECO:0000313" key="3">
    <source>
        <dbReference type="Proteomes" id="UP001269144"/>
    </source>
</evidence>
<reference evidence="3" key="1">
    <citation type="submission" date="2023-07" db="EMBL/GenBank/DDBJ databases">
        <title>Paracoccus sp. MBLB3053 whole genome sequence.</title>
        <authorList>
            <person name="Hwang C.Y."/>
            <person name="Cho E.-S."/>
            <person name="Seo M.-J."/>
        </authorList>
    </citation>
    <scope>NUCLEOTIDE SEQUENCE [LARGE SCALE GENOMIC DNA]</scope>
    <source>
        <strain evidence="3">MBLB3053</strain>
    </source>
</reference>
<dbReference type="InterPro" id="IPR013096">
    <property type="entry name" value="Cupin_2"/>
</dbReference>
<dbReference type="PANTHER" id="PTHR40112">
    <property type="entry name" value="H2HPP ISOMERASE"/>
    <property type="match status" value="1"/>
</dbReference>
<gene>
    <name evidence="2" type="ORF">RGQ15_07725</name>
</gene>
<accession>A0ABU2HRR6</accession>
<comment type="caution">
    <text evidence="2">The sequence shown here is derived from an EMBL/GenBank/DDBJ whole genome shotgun (WGS) entry which is preliminary data.</text>
</comment>
<dbReference type="Gene3D" id="2.60.120.10">
    <property type="entry name" value="Jelly Rolls"/>
    <property type="match status" value="1"/>
</dbReference>
<protein>
    <submittedName>
        <fullName evidence="2">Cupin domain-containing protein</fullName>
    </submittedName>
</protein>
<dbReference type="Pfam" id="PF07883">
    <property type="entry name" value="Cupin_2"/>
    <property type="match status" value="1"/>
</dbReference>
<feature type="domain" description="Cupin type-2" evidence="1">
    <location>
        <begin position="31"/>
        <end position="87"/>
    </location>
</feature>
<organism evidence="2 3">
    <name type="scientific">Paracoccus aurantius</name>
    <dbReference type="NCBI Taxonomy" id="3073814"/>
    <lineage>
        <taxon>Bacteria</taxon>
        <taxon>Pseudomonadati</taxon>
        <taxon>Pseudomonadota</taxon>
        <taxon>Alphaproteobacteria</taxon>
        <taxon>Rhodobacterales</taxon>
        <taxon>Paracoccaceae</taxon>
        <taxon>Paracoccus</taxon>
    </lineage>
</organism>
<keyword evidence="3" id="KW-1185">Reference proteome</keyword>
<dbReference type="CDD" id="cd02238">
    <property type="entry name" value="cupin_KdgF"/>
    <property type="match status" value="1"/>
</dbReference>
<dbReference type="PIRSF" id="PIRSF029883">
    <property type="entry name" value="KdgF"/>
    <property type="match status" value="1"/>
</dbReference>
<proteinExistence type="predicted"/>
<dbReference type="InterPro" id="IPR025499">
    <property type="entry name" value="KdgF"/>
</dbReference>
<name>A0ABU2HRR6_9RHOB</name>
<dbReference type="InterPro" id="IPR014710">
    <property type="entry name" value="RmlC-like_jellyroll"/>
</dbReference>
<evidence type="ECO:0000313" key="2">
    <source>
        <dbReference type="EMBL" id="MDS9467462.1"/>
    </source>
</evidence>
<dbReference type="SUPFAM" id="SSF51182">
    <property type="entry name" value="RmlC-like cupins"/>
    <property type="match status" value="1"/>
</dbReference>
<dbReference type="EMBL" id="JAVQLW010000001">
    <property type="protein sequence ID" value="MDS9467462.1"/>
    <property type="molecule type" value="Genomic_DNA"/>
</dbReference>
<dbReference type="RefSeq" id="WP_311159636.1">
    <property type="nucleotide sequence ID" value="NZ_JAVQLW010000001.1"/>
</dbReference>
<sequence length="104" mass="11452">MPLPKFPVANPDKGVQRQVLAENSDLMVVSFRFDQGACGAMHNHPHTQSTYVAKGRFKFFRGDEALELGVGDSIVIPSGVTHGCECLEAGELIDCFTPRREDFL</sequence>
<dbReference type="InterPro" id="IPR052535">
    <property type="entry name" value="Bacilysin_H2HPP_isomerase"/>
</dbReference>
<dbReference type="InterPro" id="IPR011051">
    <property type="entry name" value="RmlC_Cupin_sf"/>
</dbReference>
<dbReference type="Proteomes" id="UP001269144">
    <property type="component" value="Unassembled WGS sequence"/>
</dbReference>
<dbReference type="PANTHER" id="PTHR40112:SF1">
    <property type="entry name" value="H2HPP ISOMERASE"/>
    <property type="match status" value="1"/>
</dbReference>